<dbReference type="WBParaSite" id="MhA1_Contig417.frz3.gene4">
    <property type="protein sequence ID" value="MhA1_Contig417.frz3.gene4"/>
    <property type="gene ID" value="MhA1_Contig417.frz3.gene4"/>
</dbReference>
<dbReference type="AlphaFoldDB" id="A0A1I8BQ83"/>
<feature type="chain" id="PRO_5009316049" evidence="1">
    <location>
        <begin position="19"/>
        <end position="81"/>
    </location>
</feature>
<evidence type="ECO:0000313" key="2">
    <source>
        <dbReference type="Proteomes" id="UP000095281"/>
    </source>
</evidence>
<keyword evidence="1" id="KW-0732">Signal</keyword>
<proteinExistence type="predicted"/>
<dbReference type="Proteomes" id="UP000095281">
    <property type="component" value="Unplaced"/>
</dbReference>
<sequence length="81" mass="9223">MDSILALTLIILLQHCSAQYYPYGYYPNNFNGGGFSPYNNYYGYGGYNNYYNSGWGGWGRAARTRRQDFPGVYCSHAKFCG</sequence>
<name>A0A1I8BQ83_MELHA</name>
<keyword evidence="2" id="KW-1185">Reference proteome</keyword>
<accession>A0A1I8BQ83</accession>
<protein>
    <submittedName>
        <fullName evidence="3">Uncharacterized protein</fullName>
    </submittedName>
</protein>
<organism evidence="2 3">
    <name type="scientific">Meloidogyne hapla</name>
    <name type="common">Root-knot nematode worm</name>
    <dbReference type="NCBI Taxonomy" id="6305"/>
    <lineage>
        <taxon>Eukaryota</taxon>
        <taxon>Metazoa</taxon>
        <taxon>Ecdysozoa</taxon>
        <taxon>Nematoda</taxon>
        <taxon>Chromadorea</taxon>
        <taxon>Rhabditida</taxon>
        <taxon>Tylenchina</taxon>
        <taxon>Tylenchomorpha</taxon>
        <taxon>Tylenchoidea</taxon>
        <taxon>Meloidogynidae</taxon>
        <taxon>Meloidogyninae</taxon>
        <taxon>Meloidogyne</taxon>
    </lineage>
</organism>
<reference evidence="3" key="1">
    <citation type="submission" date="2016-11" db="UniProtKB">
        <authorList>
            <consortium name="WormBaseParasite"/>
        </authorList>
    </citation>
    <scope>IDENTIFICATION</scope>
</reference>
<feature type="signal peptide" evidence="1">
    <location>
        <begin position="1"/>
        <end position="18"/>
    </location>
</feature>
<evidence type="ECO:0000313" key="3">
    <source>
        <dbReference type="WBParaSite" id="MhA1_Contig417.frz3.gene4"/>
    </source>
</evidence>
<evidence type="ECO:0000256" key="1">
    <source>
        <dbReference type="SAM" id="SignalP"/>
    </source>
</evidence>